<reference evidence="2 3" key="1">
    <citation type="submission" date="2019-01" db="EMBL/GenBank/DDBJ databases">
        <title>Pseudolysobacter antarctica gen. nov., sp. nov., isolated from Fildes Peninsula, Antarctica.</title>
        <authorList>
            <person name="Wei Z."/>
            <person name="Peng F."/>
        </authorList>
    </citation>
    <scope>NUCLEOTIDE SEQUENCE [LARGE SCALE GENOMIC DNA]</scope>
    <source>
        <strain evidence="2 3">AQ6-296</strain>
    </source>
</reference>
<evidence type="ECO:0000313" key="3">
    <source>
        <dbReference type="Proteomes" id="UP000291562"/>
    </source>
</evidence>
<dbReference type="AlphaFoldDB" id="A0A411HF37"/>
<keyword evidence="3" id="KW-1185">Reference proteome</keyword>
<organism evidence="2 3">
    <name type="scientific">Pseudolysobacter antarcticus</name>
    <dbReference type="NCBI Taxonomy" id="2511995"/>
    <lineage>
        <taxon>Bacteria</taxon>
        <taxon>Pseudomonadati</taxon>
        <taxon>Pseudomonadota</taxon>
        <taxon>Gammaproteobacteria</taxon>
        <taxon>Lysobacterales</taxon>
        <taxon>Rhodanobacteraceae</taxon>
        <taxon>Pseudolysobacter</taxon>
    </lineage>
</organism>
<dbReference type="EMBL" id="CP035704">
    <property type="protein sequence ID" value="QBB69064.1"/>
    <property type="molecule type" value="Genomic_DNA"/>
</dbReference>
<sequence length="778" mass="84263">MSNMQRLFAAVFFCSSAAATASPSVVPHPILFVTQVPTGHDDVNMNISSPFANHLPTTLAAPRGGDLVLMSTAGILRYLTQEAGYGNFVSGTLMIGNQAIAVRDPAISFDASKAIFSMVVGAPASVGGAENYNWQLYEIINLQQVIAGQTPIVQKVANQPALPFNNIQPNYLSDGSIVFVSDRPRNGAMALYPIYDEYRAQPANSGLWRLDATSGALGLIENTPSGSFNPFVDSFGRLVFSRWDHMNQDVNDDPSTPTPLMPFDYASEAANATTTNATELFPEPIKHVVGSVLNGFEINQFFPWAVNQDGSNEETLNHIGRHELKQSFSRNYTNDTNLIDFSAAASGRINQKSINNLFQIREDPTTTGRYFGVDGSEFQMHRAGQIVALTSPPSLNPNAVTVTYITDAQTSTYLFTGASYPYNIGHFRDPLPMSDGSLIAAFANIPDGENNIGPLPLPPSNYQFHLYTLTAISQNSATEYVPSANPLITGGISKTGLKYNYASNISGQANGTVNYSGALWELQPVEVVARATPPQTAQAPISGTPEQTVFDNFNQSHPNNGVSVAQMQQFLQSQNLALVVIRNATSRDRADQQQPYNLSVPSGAQTISNLLGYTGPPLYCIDRMQFFEADQVRGLYPSTGTIANALPGRRPIARPLNDTHALQFNMPGDMTVPGSQFIATDGSVALFVPAQRPMAWQSLAPSTTCGSSTLPPNATVVRERYWIEFQPGEIRACNSCHGINQTNQAGQPAPAQPPQALTDLLVWWKLHGDEIFYDGFGP</sequence>
<gene>
    <name evidence="2" type="ORF">ELE36_00960</name>
</gene>
<dbReference type="RefSeq" id="WP_129831319.1">
    <property type="nucleotide sequence ID" value="NZ_CP035704.1"/>
</dbReference>
<dbReference type="OrthoDB" id="221261at2"/>
<keyword evidence="1" id="KW-0732">Signal</keyword>
<evidence type="ECO:0000256" key="1">
    <source>
        <dbReference type="SAM" id="SignalP"/>
    </source>
</evidence>
<proteinExistence type="predicted"/>
<accession>A0A411HF37</accession>
<name>A0A411HF37_9GAMM</name>
<protein>
    <recommendedName>
        <fullName evidence="4">Hydrazine synthase alpha subunit middle domain-containing protein</fullName>
    </recommendedName>
</protein>
<evidence type="ECO:0008006" key="4">
    <source>
        <dbReference type="Google" id="ProtNLM"/>
    </source>
</evidence>
<dbReference type="KEGG" id="xbc:ELE36_00960"/>
<dbReference type="Proteomes" id="UP000291562">
    <property type="component" value="Chromosome"/>
</dbReference>
<feature type="chain" id="PRO_5019446424" description="Hydrazine synthase alpha subunit middle domain-containing protein" evidence="1">
    <location>
        <begin position="22"/>
        <end position="778"/>
    </location>
</feature>
<evidence type="ECO:0000313" key="2">
    <source>
        <dbReference type="EMBL" id="QBB69064.1"/>
    </source>
</evidence>
<feature type="signal peptide" evidence="1">
    <location>
        <begin position="1"/>
        <end position="21"/>
    </location>
</feature>